<evidence type="ECO:0000313" key="4">
    <source>
        <dbReference type="Proteomes" id="UP000887568"/>
    </source>
</evidence>
<keyword evidence="2" id="KW-0732">Signal</keyword>
<keyword evidence="1" id="KW-1133">Transmembrane helix</keyword>
<reference evidence="3" key="1">
    <citation type="submission" date="2022-11" db="UniProtKB">
        <authorList>
            <consortium name="EnsemblMetazoa"/>
        </authorList>
    </citation>
    <scope>IDENTIFICATION</scope>
</reference>
<feature type="chain" id="PRO_5037892681" evidence="2">
    <location>
        <begin position="29"/>
        <end position="190"/>
    </location>
</feature>
<dbReference type="AlphaFoldDB" id="A0A913ZPH5"/>
<evidence type="ECO:0000256" key="2">
    <source>
        <dbReference type="SAM" id="SignalP"/>
    </source>
</evidence>
<keyword evidence="1" id="KW-0812">Transmembrane</keyword>
<sequence length="190" mass="21411">MRQKRKTDVRKCLQLVFLVVTLPLGVLSTQCPIDANLDVGEPGNSYECPDTLPDGTDNTYNSCCHNERPDDNGDYHSCCEDPEVARAGSMAKFYGMLGILGGVTGGLMLLVYVKTYCKDDTWRCLKPIKRECKKWFDFTMDALCFCGCCPKKLRRKTKKGHEIPDQKGATNNNETEDPASVEVNMDEFWM</sequence>
<dbReference type="Proteomes" id="UP000887568">
    <property type="component" value="Unplaced"/>
</dbReference>
<evidence type="ECO:0000313" key="3">
    <source>
        <dbReference type="EnsemblMetazoa" id="XP_038052956.1"/>
    </source>
</evidence>
<feature type="transmembrane region" description="Helical" evidence="1">
    <location>
        <begin position="93"/>
        <end position="113"/>
    </location>
</feature>
<organism evidence="3 4">
    <name type="scientific">Patiria miniata</name>
    <name type="common">Bat star</name>
    <name type="synonym">Asterina miniata</name>
    <dbReference type="NCBI Taxonomy" id="46514"/>
    <lineage>
        <taxon>Eukaryota</taxon>
        <taxon>Metazoa</taxon>
        <taxon>Echinodermata</taxon>
        <taxon>Eleutherozoa</taxon>
        <taxon>Asterozoa</taxon>
        <taxon>Asteroidea</taxon>
        <taxon>Valvatacea</taxon>
        <taxon>Valvatida</taxon>
        <taxon>Asterinidae</taxon>
        <taxon>Patiria</taxon>
    </lineage>
</organism>
<dbReference type="OMA" id="DALCFCG"/>
<dbReference type="GeneID" id="119725567"/>
<accession>A0A913ZPH5</accession>
<evidence type="ECO:0000256" key="1">
    <source>
        <dbReference type="SAM" id="Phobius"/>
    </source>
</evidence>
<feature type="signal peptide" evidence="2">
    <location>
        <begin position="1"/>
        <end position="28"/>
    </location>
</feature>
<protein>
    <submittedName>
        <fullName evidence="3">Uncharacterized protein</fullName>
    </submittedName>
</protein>
<dbReference type="EnsemblMetazoa" id="XM_038197028.1">
    <property type="protein sequence ID" value="XP_038052956.1"/>
    <property type="gene ID" value="LOC119725567"/>
</dbReference>
<keyword evidence="4" id="KW-1185">Reference proteome</keyword>
<dbReference type="OrthoDB" id="10037529at2759"/>
<name>A0A913ZPH5_PATMI</name>
<keyword evidence="1" id="KW-0472">Membrane</keyword>
<proteinExistence type="predicted"/>
<dbReference type="RefSeq" id="XP_038052956.1">
    <property type="nucleotide sequence ID" value="XM_038197028.1"/>
</dbReference>